<keyword evidence="2" id="KW-0963">Cytoplasm</keyword>
<dbReference type="PANTHER" id="PTHR42713">
    <property type="entry name" value="HISTIDINE KINASE-RELATED"/>
    <property type="match status" value="1"/>
</dbReference>
<reference evidence="11 12" key="1">
    <citation type="submission" date="2019-07" db="EMBL/GenBank/DDBJ databases">
        <authorList>
            <person name="Kim J.K."/>
            <person name="Cheong H.-M."/>
            <person name="Choi Y."/>
            <person name="Hwang K.J."/>
            <person name="Lee S."/>
            <person name="Choi C."/>
        </authorList>
    </citation>
    <scope>NUCLEOTIDE SEQUENCE [LARGE SCALE GENOMIC DNA]</scope>
    <source>
        <strain evidence="11 12">KS 22</strain>
    </source>
</reference>
<accession>A0A7G5BSR8</accession>
<dbReference type="GO" id="GO:0000160">
    <property type="term" value="P:phosphorelay signal transduction system"/>
    <property type="evidence" value="ECO:0007669"/>
    <property type="project" value="UniProtKB-KW"/>
</dbReference>
<proteinExistence type="predicted"/>
<evidence type="ECO:0000256" key="3">
    <source>
        <dbReference type="ARBA" id="ARBA00022553"/>
    </source>
</evidence>
<evidence type="ECO:0000313" key="12">
    <source>
        <dbReference type="Proteomes" id="UP000515679"/>
    </source>
</evidence>
<evidence type="ECO:0000256" key="5">
    <source>
        <dbReference type="ARBA" id="ARBA00023015"/>
    </source>
</evidence>
<keyword evidence="7" id="KW-0804">Transcription</keyword>
<name>A0A7G5BSR8_9BACL</name>
<dbReference type="RefSeq" id="WP_182301335.1">
    <property type="nucleotide sequence ID" value="NZ_CP041969.1"/>
</dbReference>
<dbReference type="EMBL" id="CP041969">
    <property type="protein sequence ID" value="QMV40002.1"/>
    <property type="molecule type" value="Genomic_DNA"/>
</dbReference>
<dbReference type="Pfam" id="PF12833">
    <property type="entry name" value="HTH_18"/>
    <property type="match status" value="1"/>
</dbReference>
<dbReference type="SUPFAM" id="SSF52172">
    <property type="entry name" value="CheY-like"/>
    <property type="match status" value="1"/>
</dbReference>
<protein>
    <submittedName>
        <fullName evidence="11">Helix-turn-helix domain-containing protein</fullName>
    </submittedName>
</protein>
<dbReference type="InterPro" id="IPR051552">
    <property type="entry name" value="HptR"/>
</dbReference>
<dbReference type="SUPFAM" id="SSF46689">
    <property type="entry name" value="Homeodomain-like"/>
    <property type="match status" value="2"/>
</dbReference>
<dbReference type="InterPro" id="IPR011006">
    <property type="entry name" value="CheY-like_superfamily"/>
</dbReference>
<evidence type="ECO:0000256" key="6">
    <source>
        <dbReference type="ARBA" id="ARBA00023125"/>
    </source>
</evidence>
<evidence type="ECO:0000256" key="7">
    <source>
        <dbReference type="ARBA" id="ARBA00023163"/>
    </source>
</evidence>
<keyword evidence="4" id="KW-0902">Two-component regulatory system</keyword>
<evidence type="ECO:0000313" key="11">
    <source>
        <dbReference type="EMBL" id="QMV40002.1"/>
    </source>
</evidence>
<dbReference type="InterPro" id="IPR018062">
    <property type="entry name" value="HTH_AraC-typ_CS"/>
</dbReference>
<organism evidence="11 12">
    <name type="scientific">Cohnella cholangitidis</name>
    <dbReference type="NCBI Taxonomy" id="2598458"/>
    <lineage>
        <taxon>Bacteria</taxon>
        <taxon>Bacillati</taxon>
        <taxon>Bacillota</taxon>
        <taxon>Bacilli</taxon>
        <taxon>Bacillales</taxon>
        <taxon>Paenibacillaceae</taxon>
        <taxon>Cohnella</taxon>
    </lineage>
</organism>
<dbReference type="Pfam" id="PF00072">
    <property type="entry name" value="Response_reg"/>
    <property type="match status" value="1"/>
</dbReference>
<dbReference type="InterPro" id="IPR009057">
    <property type="entry name" value="Homeodomain-like_sf"/>
</dbReference>
<dbReference type="GO" id="GO:0043565">
    <property type="term" value="F:sequence-specific DNA binding"/>
    <property type="evidence" value="ECO:0007669"/>
    <property type="project" value="InterPro"/>
</dbReference>
<dbReference type="InterPro" id="IPR001789">
    <property type="entry name" value="Sig_transdc_resp-reg_receiver"/>
</dbReference>
<dbReference type="PANTHER" id="PTHR42713:SF3">
    <property type="entry name" value="TRANSCRIPTIONAL REGULATORY PROTEIN HPTR"/>
    <property type="match status" value="1"/>
</dbReference>
<dbReference type="Gene3D" id="1.10.10.60">
    <property type="entry name" value="Homeodomain-like"/>
    <property type="match status" value="2"/>
</dbReference>
<dbReference type="CDD" id="cd17536">
    <property type="entry name" value="REC_YesN-like"/>
    <property type="match status" value="1"/>
</dbReference>
<dbReference type="SMART" id="SM00342">
    <property type="entry name" value="HTH_ARAC"/>
    <property type="match status" value="1"/>
</dbReference>
<dbReference type="GO" id="GO:0003700">
    <property type="term" value="F:DNA-binding transcription factor activity"/>
    <property type="evidence" value="ECO:0007669"/>
    <property type="project" value="InterPro"/>
</dbReference>
<dbReference type="Proteomes" id="UP000515679">
    <property type="component" value="Chromosome"/>
</dbReference>
<dbReference type="PROSITE" id="PS01124">
    <property type="entry name" value="HTH_ARAC_FAMILY_2"/>
    <property type="match status" value="1"/>
</dbReference>
<keyword evidence="12" id="KW-1185">Reference proteome</keyword>
<dbReference type="Gene3D" id="3.40.50.2300">
    <property type="match status" value="1"/>
</dbReference>
<keyword evidence="6" id="KW-0238">DNA-binding</keyword>
<dbReference type="PRINTS" id="PR00032">
    <property type="entry name" value="HTHARAC"/>
</dbReference>
<dbReference type="PROSITE" id="PS00041">
    <property type="entry name" value="HTH_ARAC_FAMILY_1"/>
    <property type="match status" value="1"/>
</dbReference>
<dbReference type="GO" id="GO:0005737">
    <property type="term" value="C:cytoplasm"/>
    <property type="evidence" value="ECO:0007669"/>
    <property type="project" value="UniProtKB-SubCell"/>
</dbReference>
<feature type="domain" description="Response regulatory" evidence="10">
    <location>
        <begin position="2"/>
        <end position="119"/>
    </location>
</feature>
<dbReference type="InterPro" id="IPR020449">
    <property type="entry name" value="Tscrpt_reg_AraC-type_HTH"/>
</dbReference>
<dbReference type="SMART" id="SM00448">
    <property type="entry name" value="REC"/>
    <property type="match status" value="1"/>
</dbReference>
<evidence type="ECO:0000256" key="4">
    <source>
        <dbReference type="ARBA" id="ARBA00023012"/>
    </source>
</evidence>
<dbReference type="InterPro" id="IPR018060">
    <property type="entry name" value="HTH_AraC"/>
</dbReference>
<evidence type="ECO:0000256" key="8">
    <source>
        <dbReference type="PROSITE-ProRule" id="PRU00169"/>
    </source>
</evidence>
<dbReference type="AlphaFoldDB" id="A0A7G5BSR8"/>
<sequence length="522" mass="59551">MKIMIADDEIIIREGLADLIKWKELGLKLLTPAESAEEVLERIEKERPDILLTDIRMNGKTGLQLAEEAKLTLPDLEVIILSGYDDFIYTQQAIRQNVSDYLLKTSRPEEIIRTVLKVKQRIEKRWASVNRDNIKDRAERNELLKRCIVDGDVKASEEAILKALKPAIEPSFDRARGKWQVTLIAANGWGDSAAEQALLLFAVDNMVMDLLPCISFIHKDQVIMAVLVKETEWVKTLQHSVYEKIERLLKCQLVVVTGLAVESPEQWHSSYVAAAEASRYRPLVKNKIWDYSDIACRKGGKTICTVEEEKELSSKLLEDDPIALKAWVQQYIEGLLNDSDVTPESLEAAIQSVAIAALRWLERLKAVLGKQSEVEPSQGPLVYKLNRLPNEILFQHLYAIMKLYHNRLADGKKVHVQKAIAYIEEQLGFDFGLQQVAEHVHLHPNHLSEVFKRETGMKFVDYVTRKKMDLAAQILTTSHAKIGDVAAKVGFEDVKYFGQMFKKHTGQTPREYRDRVRSKQES</sequence>
<dbReference type="PROSITE" id="PS50110">
    <property type="entry name" value="RESPONSE_REGULATORY"/>
    <property type="match status" value="1"/>
</dbReference>
<feature type="modified residue" description="4-aspartylphosphate" evidence="8">
    <location>
        <position position="54"/>
    </location>
</feature>
<gene>
    <name evidence="11" type="ORF">FPL14_01380</name>
</gene>
<evidence type="ECO:0000256" key="2">
    <source>
        <dbReference type="ARBA" id="ARBA00022490"/>
    </source>
</evidence>
<feature type="domain" description="HTH araC/xylS-type" evidence="9">
    <location>
        <begin position="417"/>
        <end position="515"/>
    </location>
</feature>
<keyword evidence="5" id="KW-0805">Transcription regulation</keyword>
<evidence type="ECO:0000259" key="9">
    <source>
        <dbReference type="PROSITE" id="PS01124"/>
    </source>
</evidence>
<comment type="subcellular location">
    <subcellularLocation>
        <location evidence="1">Cytoplasm</location>
    </subcellularLocation>
</comment>
<keyword evidence="3 8" id="KW-0597">Phosphoprotein</keyword>
<evidence type="ECO:0000259" key="10">
    <source>
        <dbReference type="PROSITE" id="PS50110"/>
    </source>
</evidence>
<evidence type="ECO:0000256" key="1">
    <source>
        <dbReference type="ARBA" id="ARBA00004496"/>
    </source>
</evidence>
<dbReference type="KEGG" id="cchl:FPL14_01380"/>